<dbReference type="PATRIC" id="fig|360095.6.peg.1260"/>
<dbReference type="NCBIfam" id="TIGR01191">
    <property type="entry name" value="ccmC"/>
    <property type="match status" value="1"/>
</dbReference>
<evidence type="ECO:0000313" key="12">
    <source>
        <dbReference type="Proteomes" id="UP000000643"/>
    </source>
</evidence>
<keyword evidence="9" id="KW-0813">Transport</keyword>
<evidence type="ECO:0000256" key="8">
    <source>
        <dbReference type="ARBA" id="ARBA00023136"/>
    </source>
</evidence>
<dbReference type="EMBL" id="CP000524">
    <property type="protein sequence ID" value="ABM45490.1"/>
    <property type="molecule type" value="Genomic_DNA"/>
</dbReference>
<feature type="transmembrane region" description="Helical" evidence="9">
    <location>
        <begin position="206"/>
        <end position="228"/>
    </location>
</feature>
<keyword evidence="7 9" id="KW-1133">Transmembrane helix</keyword>
<feature type="transmembrane region" description="Helical" evidence="9">
    <location>
        <begin position="101"/>
        <end position="120"/>
    </location>
</feature>
<dbReference type="OrthoDB" id="9778550at2"/>
<keyword evidence="6 9" id="KW-0201">Cytochrome c-type biogenesis</keyword>
<dbReference type="RefSeq" id="WP_011807442.1">
    <property type="nucleotide sequence ID" value="NC_008783.1"/>
</dbReference>
<evidence type="ECO:0000313" key="11">
    <source>
        <dbReference type="EMBL" id="ABM45490.1"/>
    </source>
</evidence>
<evidence type="ECO:0000256" key="6">
    <source>
        <dbReference type="ARBA" id="ARBA00022748"/>
    </source>
</evidence>
<evidence type="ECO:0000256" key="3">
    <source>
        <dbReference type="ARBA" id="ARBA00005840"/>
    </source>
</evidence>
<proteinExistence type="inferred from homology"/>
<gene>
    <name evidence="9 11" type="primary">ccmC</name>
    <name evidence="11" type="ordered locus">BARBAKC583_1286</name>
</gene>
<keyword evidence="5 9" id="KW-0812">Transmembrane</keyword>
<dbReference type="PANTHER" id="PTHR30071">
    <property type="entry name" value="HEME EXPORTER PROTEIN C"/>
    <property type="match status" value="1"/>
</dbReference>
<dbReference type="HOGENOM" id="CLU_066538_2_1_5"/>
<comment type="similarity">
    <text evidence="3 9">Belongs to the CcmC/CycZ/HelC family.</text>
</comment>
<name>A1UU82_BARBK</name>
<feature type="transmembrane region" description="Helical" evidence="9">
    <location>
        <begin position="68"/>
        <end position="89"/>
    </location>
</feature>
<keyword evidence="8 9" id="KW-0472">Membrane</keyword>
<dbReference type="GeneID" id="4684325"/>
<evidence type="ECO:0000256" key="5">
    <source>
        <dbReference type="ARBA" id="ARBA00022692"/>
    </source>
</evidence>
<dbReference type="Pfam" id="PF01578">
    <property type="entry name" value="Cytochrom_C_asm"/>
    <property type="match status" value="1"/>
</dbReference>
<dbReference type="GO" id="GO:0017004">
    <property type="term" value="P:cytochrome complex assembly"/>
    <property type="evidence" value="ECO:0007669"/>
    <property type="project" value="UniProtKB-KW"/>
</dbReference>
<dbReference type="AlphaFoldDB" id="A1UU82"/>
<dbReference type="PANTHER" id="PTHR30071:SF1">
    <property type="entry name" value="CYTOCHROME B_B6 PROTEIN-RELATED"/>
    <property type="match status" value="1"/>
</dbReference>
<dbReference type="GO" id="GO:0005886">
    <property type="term" value="C:plasma membrane"/>
    <property type="evidence" value="ECO:0007669"/>
    <property type="project" value="UniProtKB-SubCell"/>
</dbReference>
<dbReference type="STRING" id="360095.BARBAKC583_1286"/>
<evidence type="ECO:0000256" key="2">
    <source>
        <dbReference type="ARBA" id="ARBA00004141"/>
    </source>
</evidence>
<feature type="domain" description="Cytochrome c assembly protein" evidence="10">
    <location>
        <begin position="20"/>
        <end position="189"/>
    </location>
</feature>
<dbReference type="Proteomes" id="UP000000643">
    <property type="component" value="Chromosome"/>
</dbReference>
<evidence type="ECO:0000259" key="10">
    <source>
        <dbReference type="Pfam" id="PF01578"/>
    </source>
</evidence>
<sequence length="259" mass="29036">MDKLSHNKNTKLAFANSTRFMQVSSTILPWLASITVFLLILGLTLVIHSPHDYQQGITVRIMYIHAPFAWLSTLCYIMMSAAALSSLVWGHHLASIALKCAAPIGTIFTALALMTGALWGRPTWGTWWVWDARLTSVLILFFIYLAIVMLSRAFHNQVKAAYAIAILTLVGSVNIPIIKFSVSWWNTLHQPASLLRAGGTTIDSTMLWPLITMTLCFTFLFIILHLLAMQNEITYRYIQTLQNKAADRTQNQDSSLCST</sequence>
<feature type="transmembrane region" description="Helical" evidence="9">
    <location>
        <begin position="27"/>
        <end position="48"/>
    </location>
</feature>
<dbReference type="InterPro" id="IPR002541">
    <property type="entry name" value="Cyt_c_assembly"/>
</dbReference>
<dbReference type="InterPro" id="IPR003557">
    <property type="entry name" value="Cyt_c_biogenesis_CcmC"/>
</dbReference>
<evidence type="ECO:0000256" key="9">
    <source>
        <dbReference type="RuleBase" id="RU364092"/>
    </source>
</evidence>
<feature type="transmembrane region" description="Helical" evidence="9">
    <location>
        <begin position="162"/>
        <end position="186"/>
    </location>
</feature>
<keyword evidence="9" id="KW-1003">Cell membrane</keyword>
<protein>
    <recommendedName>
        <fullName evidence="4 9">Heme exporter protein C</fullName>
    </recommendedName>
    <alternativeName>
        <fullName evidence="9">Cytochrome c-type biogenesis protein</fullName>
    </alternativeName>
</protein>
<dbReference type="eggNOG" id="COG0755">
    <property type="taxonomic scope" value="Bacteria"/>
</dbReference>
<comment type="function">
    <text evidence="1 9">Required for the export of heme to the periplasm for the biogenesis of c-type cytochromes.</text>
</comment>
<accession>A1UU82</accession>
<evidence type="ECO:0000256" key="7">
    <source>
        <dbReference type="ARBA" id="ARBA00022989"/>
    </source>
</evidence>
<keyword evidence="9" id="KW-0997">Cell inner membrane</keyword>
<dbReference type="KEGG" id="bbk:BARBAKC583_1286"/>
<evidence type="ECO:0000256" key="4">
    <source>
        <dbReference type="ARBA" id="ARBA00016463"/>
    </source>
</evidence>
<dbReference type="GO" id="GO:0015232">
    <property type="term" value="F:heme transmembrane transporter activity"/>
    <property type="evidence" value="ECO:0007669"/>
    <property type="project" value="InterPro"/>
</dbReference>
<organism evidence="11 12">
    <name type="scientific">Bartonella bacilliformis (strain ATCC 35685 / KC583 / Herrer 020/F12,63)</name>
    <dbReference type="NCBI Taxonomy" id="360095"/>
    <lineage>
        <taxon>Bacteria</taxon>
        <taxon>Pseudomonadati</taxon>
        <taxon>Pseudomonadota</taxon>
        <taxon>Alphaproteobacteria</taxon>
        <taxon>Hyphomicrobiales</taxon>
        <taxon>Bartonellaceae</taxon>
        <taxon>Bartonella</taxon>
    </lineage>
</organism>
<comment type="subcellular location">
    <subcellularLocation>
        <location evidence="9">Cell inner membrane</location>
    </subcellularLocation>
    <subcellularLocation>
        <location evidence="2">Membrane</location>
        <topology evidence="2">Multi-pass membrane protein</topology>
    </subcellularLocation>
</comment>
<dbReference type="InterPro" id="IPR045062">
    <property type="entry name" value="Cyt_c_biogenesis_CcsA/CcmC"/>
</dbReference>
<reference evidence="11 12" key="1">
    <citation type="submission" date="2006-12" db="EMBL/GenBank/DDBJ databases">
        <authorList>
            <person name="Hendrix L."/>
            <person name="Mohamoud Y."/>
            <person name="Radune D."/>
            <person name="Shvartsbeyn A."/>
            <person name="Daugherty S."/>
            <person name="Dodson R."/>
            <person name="Durkin A.S."/>
            <person name="Harkins D."/>
            <person name="Huot H."/>
            <person name="Kothari S.P."/>
            <person name="Madupu R."/>
            <person name="Li J."/>
            <person name="Nelson W.C."/>
            <person name="Shrivastava S."/>
            <person name="Giglio M.G."/>
            <person name="Haft D."/>
            <person name="Selengut J."/>
            <person name="Fraser-Ligget C."/>
            <person name="Seshadri R."/>
        </authorList>
    </citation>
    <scope>NUCLEOTIDE SEQUENCE [LARGE SCALE GENOMIC DNA]</scope>
    <source>
        <strain evidence="12">ATCC 35685 / NCTC 12138 / KC583</strain>
    </source>
</reference>
<dbReference type="PRINTS" id="PR01386">
    <property type="entry name" value="CCMCBIOGNSIS"/>
</dbReference>
<dbReference type="GO" id="GO:0020037">
    <property type="term" value="F:heme binding"/>
    <property type="evidence" value="ECO:0007669"/>
    <property type="project" value="InterPro"/>
</dbReference>
<evidence type="ECO:0000256" key="1">
    <source>
        <dbReference type="ARBA" id="ARBA00002442"/>
    </source>
</evidence>
<feature type="transmembrane region" description="Helical" evidence="9">
    <location>
        <begin position="132"/>
        <end position="150"/>
    </location>
</feature>